<dbReference type="InterPro" id="IPR036155">
    <property type="entry name" value="Crypto/Photolyase_N_sf"/>
</dbReference>
<protein>
    <recommendedName>
        <fullName evidence="4">Deoxyribodipyrimidine photo-lyase</fullName>
        <ecNumber evidence="3">4.1.99.3</ecNumber>
    </recommendedName>
    <alternativeName>
        <fullName evidence="8">DNA photolyase</fullName>
    </alternativeName>
    <alternativeName>
        <fullName evidence="11">Photoreactivating enzyme</fullName>
    </alternativeName>
</protein>
<keyword evidence="16" id="KW-0456">Lyase</keyword>
<organism evidence="16 17">
    <name type="scientific">Neptunomonas phycophila</name>
    <dbReference type="NCBI Taxonomy" id="1572645"/>
    <lineage>
        <taxon>Bacteria</taxon>
        <taxon>Pseudomonadati</taxon>
        <taxon>Pseudomonadota</taxon>
        <taxon>Gammaproteobacteria</taxon>
        <taxon>Oceanospirillales</taxon>
        <taxon>Oceanospirillaceae</taxon>
        <taxon>Neptunomonas</taxon>
    </lineage>
</organism>
<dbReference type="EC" id="4.1.99.3" evidence="3"/>
<dbReference type="PROSITE" id="PS51645">
    <property type="entry name" value="PHR_CRY_ALPHA_BETA"/>
    <property type="match status" value="1"/>
</dbReference>
<dbReference type="FunFam" id="1.10.579.10:FF:000003">
    <property type="entry name" value="Deoxyribodipyrimidine photo-lyase"/>
    <property type="match status" value="1"/>
</dbReference>
<evidence type="ECO:0000256" key="5">
    <source>
        <dbReference type="ARBA" id="ARBA00022630"/>
    </source>
</evidence>
<comment type="cofactor">
    <cofactor evidence="1">
        <name>(6R)-5,10-methylene-5,6,7,8-tetrahydrofolate</name>
        <dbReference type="ChEBI" id="CHEBI:15636"/>
    </cofactor>
</comment>
<dbReference type="InterPro" id="IPR005101">
    <property type="entry name" value="Cryptochr/Photolyase_FAD-bd"/>
</dbReference>
<dbReference type="PRINTS" id="PR00147">
    <property type="entry name" value="DNAPHOTLYASE"/>
</dbReference>
<comment type="catalytic activity">
    <reaction evidence="9">
        <text>cyclobutadipyrimidine (in DNA) = 2 pyrimidine residues (in DNA).</text>
        <dbReference type="EC" id="4.1.99.3"/>
    </reaction>
</comment>
<evidence type="ECO:0000256" key="6">
    <source>
        <dbReference type="ARBA" id="ARBA00022827"/>
    </source>
</evidence>
<comment type="cofactor">
    <cofactor evidence="12">
        <name>FAD</name>
        <dbReference type="ChEBI" id="CHEBI:57692"/>
    </cofactor>
    <text evidence="12">Binds 1 FAD per subunit.</text>
</comment>
<evidence type="ECO:0000256" key="9">
    <source>
        <dbReference type="ARBA" id="ARBA00033999"/>
    </source>
</evidence>
<dbReference type="GO" id="GO:0003677">
    <property type="term" value="F:DNA binding"/>
    <property type="evidence" value="ECO:0007669"/>
    <property type="project" value="TreeGrafter"/>
</dbReference>
<comment type="similarity">
    <text evidence="14">Belongs to the DNA photolyase family.</text>
</comment>
<keyword evidence="7 14" id="KW-0157">Chromophore</keyword>
<dbReference type="RefSeq" id="WP_303550303.1">
    <property type="nucleotide sequence ID" value="NZ_JAUOPG010000006.1"/>
</dbReference>
<dbReference type="SUPFAM" id="SSF52425">
    <property type="entry name" value="Cryptochrome/photolyase, N-terminal domain"/>
    <property type="match status" value="1"/>
</dbReference>
<sequence length="480" mass="54820">MSQAPVIFWFRQDLRLADNPGLCAAIDAGQVIPVYILDDVNSKPAMGSASRWWLHNSLSSLNASLGNKLNFYKGDAHHILLKLVQHNNVKGVYWNRCYEPWRMQRDTQIKEALKKELSVEAHSFNGSLLWEPWQIAKKDETPYKVFTPYYRKGCLNAVSPREPLAKPPLDETSLHCLLSSSDTLNSLALEPQIKWDDMLAPHWEIGEAGANNRLHTFLNQSLQRYKSGRDQPALLDTSRLSAPLHFGEVSPNTVWYSALQTGAAIGDEKNLDTFLSEIGWREFSYYLLYHNPEITWKNLQSKFDAFPWKKESTSPELKAWQQGRTGYPIVDAGMRELWQTGYMHNRVRMIVGSFLVKNLLHHWHLGEAWFWDTLVDADLASNSASWQWIAGCGADAAPYFRIFNPVLQGEKFDAQGEYIRTYIPELSALPNKYIHKPWEAPVDVLNSANIELGQHYPEPIVELKASRQRALDALASTKEP</sequence>
<evidence type="ECO:0000259" key="15">
    <source>
        <dbReference type="PROSITE" id="PS51645"/>
    </source>
</evidence>
<dbReference type="Proteomes" id="UP001169862">
    <property type="component" value="Unassembled WGS sequence"/>
</dbReference>
<dbReference type="InterPro" id="IPR018394">
    <property type="entry name" value="DNA_photolyase_1_CS_C"/>
</dbReference>
<feature type="site" description="Electron transfer via tryptophanyl radical" evidence="13">
    <location>
        <position position="363"/>
    </location>
</feature>
<evidence type="ECO:0000256" key="1">
    <source>
        <dbReference type="ARBA" id="ARBA00001932"/>
    </source>
</evidence>
<dbReference type="EMBL" id="JAUOPG010000006">
    <property type="protein sequence ID" value="MDO6453915.1"/>
    <property type="molecule type" value="Genomic_DNA"/>
</dbReference>
<dbReference type="Gene3D" id="1.10.579.10">
    <property type="entry name" value="DNA Cyclobutane Dipyrimidine Photolyase, subunit A, domain 3"/>
    <property type="match status" value="1"/>
</dbReference>
<gene>
    <name evidence="16" type="ORF">Q4490_10095</name>
</gene>
<dbReference type="InterPro" id="IPR002081">
    <property type="entry name" value="Cryptochrome/DNA_photolyase_1"/>
</dbReference>
<evidence type="ECO:0000256" key="4">
    <source>
        <dbReference type="ARBA" id="ARBA00014046"/>
    </source>
</evidence>
<dbReference type="Gene3D" id="1.25.40.80">
    <property type="match status" value="1"/>
</dbReference>
<name>A0AAW7XM65_9GAMM</name>
<evidence type="ECO:0000256" key="2">
    <source>
        <dbReference type="ARBA" id="ARBA00005862"/>
    </source>
</evidence>
<reference evidence="16" key="1">
    <citation type="submission" date="2023-07" db="EMBL/GenBank/DDBJ databases">
        <title>Genome content predicts the carbon catabolic preferences of heterotrophic bacteria.</title>
        <authorList>
            <person name="Gralka M."/>
        </authorList>
    </citation>
    <scope>NUCLEOTIDE SEQUENCE</scope>
    <source>
        <strain evidence="16">I2M16</strain>
    </source>
</reference>
<dbReference type="PANTHER" id="PTHR11455:SF9">
    <property type="entry name" value="CRYPTOCHROME CIRCADIAN CLOCK 5 ISOFORM X1"/>
    <property type="match status" value="1"/>
</dbReference>
<evidence type="ECO:0000256" key="3">
    <source>
        <dbReference type="ARBA" id="ARBA00013149"/>
    </source>
</evidence>
<dbReference type="GO" id="GO:0003904">
    <property type="term" value="F:deoxyribodipyrimidine photo-lyase activity"/>
    <property type="evidence" value="ECO:0007669"/>
    <property type="project" value="UniProtKB-EC"/>
</dbReference>
<evidence type="ECO:0000256" key="8">
    <source>
        <dbReference type="ARBA" id="ARBA00031671"/>
    </source>
</evidence>
<feature type="binding site" evidence="12">
    <location>
        <begin position="237"/>
        <end position="241"/>
    </location>
    <ligand>
        <name>FAD</name>
        <dbReference type="ChEBI" id="CHEBI:57692"/>
    </ligand>
</feature>
<evidence type="ECO:0000313" key="17">
    <source>
        <dbReference type="Proteomes" id="UP001169862"/>
    </source>
</evidence>
<dbReference type="PROSITE" id="PS00394">
    <property type="entry name" value="DNA_PHOTOLYASES_1_1"/>
    <property type="match status" value="1"/>
</dbReference>
<dbReference type="InterPro" id="IPR036134">
    <property type="entry name" value="Crypto/Photolyase_FAD-like_sf"/>
</dbReference>
<dbReference type="InterPro" id="IPR014729">
    <property type="entry name" value="Rossmann-like_a/b/a_fold"/>
</dbReference>
<comment type="function">
    <text evidence="10">Involved in repair of UV radiation-induced DNA damage. Catalyzes the light-dependent monomerization (300-600 nm) of cyclobutyl pyrimidine dimers (in cis-syn configuration), which are formed between adjacent bases on the same DNA strand upon exposure to ultraviolet radiation.</text>
</comment>
<evidence type="ECO:0000256" key="11">
    <source>
        <dbReference type="ARBA" id="ARBA00083107"/>
    </source>
</evidence>
<dbReference type="GO" id="GO:0009416">
    <property type="term" value="P:response to light stimulus"/>
    <property type="evidence" value="ECO:0007669"/>
    <property type="project" value="TreeGrafter"/>
</dbReference>
<feature type="site" description="Electron transfer via tryptophanyl radical" evidence="13">
    <location>
        <position position="386"/>
    </location>
</feature>
<feature type="binding site" evidence="12">
    <location>
        <begin position="376"/>
        <end position="378"/>
    </location>
    <ligand>
        <name>FAD</name>
        <dbReference type="ChEBI" id="CHEBI:57692"/>
    </ligand>
</feature>
<dbReference type="Pfam" id="PF00875">
    <property type="entry name" value="DNA_photolyase"/>
    <property type="match status" value="1"/>
</dbReference>
<feature type="binding site" evidence="12">
    <location>
        <position position="225"/>
    </location>
    <ligand>
        <name>FAD</name>
        <dbReference type="ChEBI" id="CHEBI:57692"/>
    </ligand>
</feature>
<dbReference type="PANTHER" id="PTHR11455">
    <property type="entry name" value="CRYPTOCHROME"/>
    <property type="match status" value="1"/>
</dbReference>
<comment type="caution">
    <text evidence="16">The sequence shown here is derived from an EMBL/GenBank/DDBJ whole genome shotgun (WGS) entry which is preliminary data.</text>
</comment>
<feature type="binding site" evidence="12">
    <location>
        <position position="274"/>
    </location>
    <ligand>
        <name>FAD</name>
        <dbReference type="ChEBI" id="CHEBI:57692"/>
    </ligand>
</feature>
<dbReference type="GO" id="GO:0071949">
    <property type="term" value="F:FAD binding"/>
    <property type="evidence" value="ECO:0007669"/>
    <property type="project" value="TreeGrafter"/>
</dbReference>
<evidence type="ECO:0000256" key="10">
    <source>
        <dbReference type="ARBA" id="ARBA00059220"/>
    </source>
</evidence>
<feature type="domain" description="Photolyase/cryptochrome alpha/beta" evidence="15">
    <location>
        <begin position="4"/>
        <end position="129"/>
    </location>
</feature>
<evidence type="ECO:0000256" key="13">
    <source>
        <dbReference type="PIRSR" id="PIRSR602081-2"/>
    </source>
</evidence>
<dbReference type="InterPro" id="IPR006050">
    <property type="entry name" value="DNA_photolyase_N"/>
</dbReference>
<feature type="site" description="Electron transfer via tryptophanyl radical" evidence="13">
    <location>
        <position position="308"/>
    </location>
</feature>
<keyword evidence="5 12" id="KW-0285">Flavoprotein</keyword>
<evidence type="ECO:0000256" key="14">
    <source>
        <dbReference type="RuleBase" id="RU004182"/>
    </source>
</evidence>
<evidence type="ECO:0000256" key="7">
    <source>
        <dbReference type="ARBA" id="ARBA00022991"/>
    </source>
</evidence>
<dbReference type="GO" id="GO:0000719">
    <property type="term" value="P:photoreactive repair"/>
    <property type="evidence" value="ECO:0007669"/>
    <property type="project" value="UniProtKB-ARBA"/>
</dbReference>
<comment type="similarity">
    <text evidence="2">Belongs to the DNA photolyase class-1 family.</text>
</comment>
<proteinExistence type="inferred from homology"/>
<dbReference type="SUPFAM" id="SSF48173">
    <property type="entry name" value="Cryptochrome/photolyase FAD-binding domain"/>
    <property type="match status" value="1"/>
</dbReference>
<keyword evidence="6 12" id="KW-0274">FAD</keyword>
<accession>A0AAW7XM65</accession>
<dbReference type="AlphaFoldDB" id="A0AAW7XM65"/>
<evidence type="ECO:0000256" key="12">
    <source>
        <dbReference type="PIRSR" id="PIRSR602081-1"/>
    </source>
</evidence>
<dbReference type="Gene3D" id="3.40.50.620">
    <property type="entry name" value="HUPs"/>
    <property type="match status" value="1"/>
</dbReference>
<dbReference type="Pfam" id="PF03441">
    <property type="entry name" value="FAD_binding_7"/>
    <property type="match status" value="1"/>
</dbReference>
<evidence type="ECO:0000313" key="16">
    <source>
        <dbReference type="EMBL" id="MDO6453915.1"/>
    </source>
</evidence>